<feature type="region of interest" description="Disordered" evidence="1">
    <location>
        <begin position="1"/>
        <end position="34"/>
    </location>
</feature>
<reference evidence="3 4" key="1">
    <citation type="submission" date="2014-06" db="EMBL/GenBank/DDBJ databases">
        <title>Evolutionary Origins and Diversification of the Mycorrhizal Mutualists.</title>
        <authorList>
            <consortium name="DOE Joint Genome Institute"/>
            <consortium name="Mycorrhizal Genomics Consortium"/>
            <person name="Kohler A."/>
            <person name="Kuo A."/>
            <person name="Nagy L.G."/>
            <person name="Floudas D."/>
            <person name="Copeland A."/>
            <person name="Barry K.W."/>
            <person name="Cichocki N."/>
            <person name="Veneault-Fourrey C."/>
            <person name="LaButti K."/>
            <person name="Lindquist E.A."/>
            <person name="Lipzen A."/>
            <person name="Lundell T."/>
            <person name="Morin E."/>
            <person name="Murat C."/>
            <person name="Riley R."/>
            <person name="Ohm R."/>
            <person name="Sun H."/>
            <person name="Tunlid A."/>
            <person name="Henrissat B."/>
            <person name="Grigoriev I.V."/>
            <person name="Hibbett D.S."/>
            <person name="Martin F."/>
        </authorList>
    </citation>
    <scope>NUCLEOTIDE SEQUENCE [LARGE SCALE GENOMIC DNA]</scope>
    <source>
        <strain evidence="3 4">SS14</strain>
    </source>
</reference>
<feature type="transmembrane region" description="Helical" evidence="2">
    <location>
        <begin position="156"/>
        <end position="173"/>
    </location>
</feature>
<gene>
    <name evidence="3" type="ORF">M422DRAFT_257546</name>
</gene>
<evidence type="ECO:0000256" key="1">
    <source>
        <dbReference type="SAM" id="MobiDB-lite"/>
    </source>
</evidence>
<dbReference type="HOGENOM" id="CLU_1533547_0_0_1"/>
<dbReference type="Proteomes" id="UP000054279">
    <property type="component" value="Unassembled WGS sequence"/>
</dbReference>
<accession>A0A0C9VNQ4</accession>
<name>A0A0C9VNQ4_SPHS4</name>
<evidence type="ECO:0000313" key="3">
    <source>
        <dbReference type="EMBL" id="KIJ39715.1"/>
    </source>
</evidence>
<organism evidence="3 4">
    <name type="scientific">Sphaerobolus stellatus (strain SS14)</name>
    <dbReference type="NCBI Taxonomy" id="990650"/>
    <lineage>
        <taxon>Eukaryota</taxon>
        <taxon>Fungi</taxon>
        <taxon>Dikarya</taxon>
        <taxon>Basidiomycota</taxon>
        <taxon>Agaricomycotina</taxon>
        <taxon>Agaricomycetes</taxon>
        <taxon>Phallomycetidae</taxon>
        <taxon>Geastrales</taxon>
        <taxon>Sphaerobolaceae</taxon>
        <taxon>Sphaerobolus</taxon>
    </lineage>
</organism>
<proteinExistence type="predicted"/>
<keyword evidence="2" id="KW-0812">Transmembrane</keyword>
<protein>
    <submittedName>
        <fullName evidence="3">Uncharacterized protein</fullName>
    </submittedName>
</protein>
<sequence>MSTFGRSQIAARKPPAAATRRRAQTSTRPDSPLPGIDILALPLTSLPEGTPMELSIQTEDKYNRLHSSLILLLDWRFTFKLDTDVVSEGFYLYSLLLDHERNRTLLRLSHRGAKNAERLKEAWEARNARMAGTRQQEWNHVREGCTKLFKEENGTIGVFCYTILIVIIVLILGQV</sequence>
<keyword evidence="4" id="KW-1185">Reference proteome</keyword>
<feature type="compositionally biased region" description="Low complexity" evidence="1">
    <location>
        <begin position="10"/>
        <end position="29"/>
    </location>
</feature>
<dbReference type="AlphaFoldDB" id="A0A0C9VNQ4"/>
<dbReference type="EMBL" id="KN837150">
    <property type="protein sequence ID" value="KIJ39715.1"/>
    <property type="molecule type" value="Genomic_DNA"/>
</dbReference>
<dbReference type="OrthoDB" id="3025131at2759"/>
<evidence type="ECO:0000256" key="2">
    <source>
        <dbReference type="SAM" id="Phobius"/>
    </source>
</evidence>
<evidence type="ECO:0000313" key="4">
    <source>
        <dbReference type="Proteomes" id="UP000054279"/>
    </source>
</evidence>
<keyword evidence="2" id="KW-0472">Membrane</keyword>
<keyword evidence="2" id="KW-1133">Transmembrane helix</keyword>